<dbReference type="Ensembl" id="ENSECRT00000016029.1">
    <property type="protein sequence ID" value="ENSECRP00000015750.1"/>
    <property type="gene ID" value="ENSECRG00000010513.1"/>
</dbReference>
<evidence type="ECO:0000256" key="8">
    <source>
        <dbReference type="ARBA" id="ARBA00038899"/>
    </source>
</evidence>
<evidence type="ECO:0000256" key="5">
    <source>
        <dbReference type="ARBA" id="ARBA00023080"/>
    </source>
</evidence>
<dbReference type="InterPro" id="IPR015797">
    <property type="entry name" value="NUDIX_hydrolase-like_dom_sf"/>
</dbReference>
<dbReference type="GeneTree" id="ENSGT00390000016224"/>
<evidence type="ECO:0000256" key="3">
    <source>
        <dbReference type="ARBA" id="ARBA00004642"/>
    </source>
</evidence>
<comment type="cofactor">
    <cofactor evidence="1">
        <name>Co(2+)</name>
        <dbReference type="ChEBI" id="CHEBI:48828"/>
    </cofactor>
</comment>
<evidence type="ECO:0000256" key="10">
    <source>
        <dbReference type="ARBA" id="ARBA00041450"/>
    </source>
</evidence>
<dbReference type="GO" id="GO:1990003">
    <property type="term" value="F:IDP phosphatase activity"/>
    <property type="evidence" value="ECO:0007669"/>
    <property type="project" value="UniProtKB-EC"/>
</dbReference>
<dbReference type="GO" id="GO:0006402">
    <property type="term" value="P:mRNA catabolic process"/>
    <property type="evidence" value="ECO:0007669"/>
    <property type="project" value="TreeGrafter"/>
</dbReference>
<dbReference type="Pfam" id="PF22327">
    <property type="entry name" value="Nudt16-like"/>
    <property type="match status" value="1"/>
</dbReference>
<dbReference type="GO" id="GO:0005730">
    <property type="term" value="C:nucleolus"/>
    <property type="evidence" value="ECO:0007669"/>
    <property type="project" value="UniProtKB-SubCell"/>
</dbReference>
<evidence type="ECO:0000256" key="9">
    <source>
        <dbReference type="ARBA" id="ARBA00039871"/>
    </source>
</evidence>
<comment type="catalytic activity">
    <reaction evidence="16">
        <text>dIDP + H2O = dIMP + phosphate + H(+)</text>
        <dbReference type="Rhea" id="RHEA:35211"/>
        <dbReference type="ChEBI" id="CHEBI:15377"/>
        <dbReference type="ChEBI" id="CHEBI:15378"/>
        <dbReference type="ChEBI" id="CHEBI:43474"/>
        <dbReference type="ChEBI" id="CHEBI:61194"/>
        <dbReference type="ChEBI" id="CHEBI:62286"/>
        <dbReference type="EC" id="3.6.1.64"/>
    </reaction>
    <physiologicalReaction direction="left-to-right" evidence="16">
        <dbReference type="Rhea" id="RHEA:35212"/>
    </physiologicalReaction>
</comment>
<keyword evidence="6" id="KW-0539">Nucleus</keyword>
<evidence type="ECO:0000256" key="12">
    <source>
        <dbReference type="ARBA" id="ARBA00042015"/>
    </source>
</evidence>
<evidence type="ECO:0000256" key="2">
    <source>
        <dbReference type="ARBA" id="ARBA00004604"/>
    </source>
</evidence>
<dbReference type="FunFam" id="3.90.79.10:FF:000101">
    <property type="entry name" value="U8 snoRNA-decapping enzyme"/>
    <property type="match status" value="1"/>
</dbReference>
<dbReference type="InterPro" id="IPR000086">
    <property type="entry name" value="NUDIX_hydrolase_dom"/>
</dbReference>
<evidence type="ECO:0000256" key="1">
    <source>
        <dbReference type="ARBA" id="ARBA00001941"/>
    </source>
</evidence>
<dbReference type="GO" id="GO:0030515">
    <property type="term" value="F:snoRNA binding"/>
    <property type="evidence" value="ECO:0007669"/>
    <property type="project" value="TreeGrafter"/>
</dbReference>
<feature type="domain" description="Nudix hydrolase" evidence="17">
    <location>
        <begin position="17"/>
        <end position="170"/>
    </location>
</feature>
<comment type="subcellular location">
    <subcellularLocation>
        <location evidence="2">Nucleus</location>
        <location evidence="2">Nucleolus</location>
    </subcellularLocation>
    <subcellularLocation>
        <location evidence="3">Nucleus</location>
        <location evidence="3">Nucleoplasm</location>
    </subcellularLocation>
</comment>
<dbReference type="PANTHER" id="PTHR31699:SF1">
    <property type="entry name" value="U8 SNORNA-DECAPPING ENZYME"/>
    <property type="match status" value="1"/>
</dbReference>
<evidence type="ECO:0000256" key="16">
    <source>
        <dbReference type="ARBA" id="ARBA00048945"/>
    </source>
</evidence>
<dbReference type="Gene3D" id="3.90.79.10">
    <property type="entry name" value="Nucleoside Triphosphate Pyrophosphohydrolase"/>
    <property type="match status" value="1"/>
</dbReference>
<evidence type="ECO:0000256" key="11">
    <source>
        <dbReference type="ARBA" id="ARBA00041656"/>
    </source>
</evidence>
<comment type="catalytic activity">
    <reaction evidence="14">
        <text>a 5'-end (N(7)-methyl 5'-triphosphoguanosine)-ribonucleoside in mRNA + H2O = N(7)-methyl-GDP + a 5'-end phospho-ribonucleoside in mRNA + 2 H(+)</text>
        <dbReference type="Rhea" id="RHEA:67484"/>
        <dbReference type="Rhea" id="RHEA-COMP:15692"/>
        <dbReference type="Rhea" id="RHEA-COMP:17167"/>
        <dbReference type="ChEBI" id="CHEBI:15377"/>
        <dbReference type="ChEBI" id="CHEBI:15378"/>
        <dbReference type="ChEBI" id="CHEBI:63714"/>
        <dbReference type="ChEBI" id="CHEBI:138282"/>
        <dbReference type="ChEBI" id="CHEBI:156461"/>
        <dbReference type="EC" id="3.6.1.62"/>
    </reaction>
    <physiologicalReaction direction="left-to-right" evidence="14">
        <dbReference type="Rhea" id="RHEA:67485"/>
    </physiologicalReaction>
</comment>
<keyword evidence="4" id="KW-0694">RNA-binding</keyword>
<reference evidence="18" key="3">
    <citation type="submission" date="2025-09" db="UniProtKB">
        <authorList>
            <consortium name="Ensembl"/>
        </authorList>
    </citation>
    <scope>IDENTIFICATION</scope>
</reference>
<dbReference type="Proteomes" id="UP000694620">
    <property type="component" value="Chromosome 11"/>
</dbReference>
<evidence type="ECO:0000256" key="7">
    <source>
        <dbReference type="ARBA" id="ARBA00038173"/>
    </source>
</evidence>
<organism evidence="18 19">
    <name type="scientific">Erpetoichthys calabaricus</name>
    <name type="common">Rope fish</name>
    <name type="synonym">Calamoichthys calabaricus</name>
    <dbReference type="NCBI Taxonomy" id="27687"/>
    <lineage>
        <taxon>Eukaryota</taxon>
        <taxon>Metazoa</taxon>
        <taxon>Chordata</taxon>
        <taxon>Craniata</taxon>
        <taxon>Vertebrata</taxon>
        <taxon>Euteleostomi</taxon>
        <taxon>Actinopterygii</taxon>
        <taxon>Polypteriformes</taxon>
        <taxon>Polypteridae</taxon>
        <taxon>Erpetoichthys</taxon>
    </lineage>
</organism>
<keyword evidence="5" id="KW-0546">Nucleotide metabolism</keyword>
<comment type="catalytic activity">
    <reaction evidence="15">
        <text>IDP + H2O = IMP + phosphate + H(+)</text>
        <dbReference type="Rhea" id="RHEA:35207"/>
        <dbReference type="ChEBI" id="CHEBI:15377"/>
        <dbReference type="ChEBI" id="CHEBI:15378"/>
        <dbReference type="ChEBI" id="CHEBI:43474"/>
        <dbReference type="ChEBI" id="CHEBI:58053"/>
        <dbReference type="ChEBI" id="CHEBI:58280"/>
        <dbReference type="EC" id="3.6.1.64"/>
    </reaction>
    <physiologicalReaction direction="left-to-right" evidence="15">
        <dbReference type="Rhea" id="RHEA:35208"/>
    </physiologicalReaction>
</comment>
<evidence type="ECO:0000256" key="13">
    <source>
        <dbReference type="ARBA" id="ARBA00043162"/>
    </source>
</evidence>
<evidence type="ECO:0000259" key="17">
    <source>
        <dbReference type="PROSITE" id="PS51462"/>
    </source>
</evidence>
<dbReference type="EC" id="3.6.1.64" evidence="8"/>
<comment type="similarity">
    <text evidence="7">Belongs to the Nudix hydrolase family. NUDT16 subfamily.</text>
</comment>
<evidence type="ECO:0000256" key="14">
    <source>
        <dbReference type="ARBA" id="ARBA00047661"/>
    </source>
</evidence>
<dbReference type="SUPFAM" id="SSF55811">
    <property type="entry name" value="Nudix"/>
    <property type="match status" value="1"/>
</dbReference>
<accession>A0A8C4XA26</accession>
<proteinExistence type="inferred from homology"/>
<gene>
    <name evidence="18" type="primary">LOC114660620</name>
</gene>
<sequence>MNCKLISREKSLQLPSAVKHACHAMLYAPSDEKLFSHIPVKYAVLMQMRFDGQLGFPGGFVDLSDRTLEEGLKRELSEELDYTLDFAESDHMYCHIWEEPIHLVTHFYTKRLTLAELRAVEAAAVQGKEFGLETMGLVRVPLFFLHDGKGGLPSFLCNNFIGNARSQLVDALKSLGIVKEEQLKSALKSSSR</sequence>
<dbReference type="GO" id="GO:0009117">
    <property type="term" value="P:nucleotide metabolic process"/>
    <property type="evidence" value="ECO:0007669"/>
    <property type="project" value="UniProtKB-KW"/>
</dbReference>
<evidence type="ECO:0000313" key="19">
    <source>
        <dbReference type="Proteomes" id="UP000694620"/>
    </source>
</evidence>
<reference evidence="18" key="1">
    <citation type="submission" date="2021-06" db="EMBL/GenBank/DDBJ databases">
        <authorList>
            <consortium name="Wellcome Sanger Institute Data Sharing"/>
        </authorList>
    </citation>
    <scope>NUCLEOTIDE SEQUENCE [LARGE SCALE GENOMIC DNA]</scope>
</reference>
<evidence type="ECO:0000256" key="6">
    <source>
        <dbReference type="ARBA" id="ARBA00023242"/>
    </source>
</evidence>
<dbReference type="OrthoDB" id="5950381at2759"/>
<evidence type="ECO:0000256" key="4">
    <source>
        <dbReference type="ARBA" id="ARBA00022884"/>
    </source>
</evidence>
<evidence type="ECO:0000313" key="18">
    <source>
        <dbReference type="Ensembl" id="ENSECRP00000015750.1"/>
    </source>
</evidence>
<dbReference type="InterPro" id="IPR054754">
    <property type="entry name" value="NudT16"/>
</dbReference>
<dbReference type="RefSeq" id="XP_028669253.1">
    <property type="nucleotide sequence ID" value="XM_028813420.2"/>
</dbReference>
<dbReference type="GO" id="GO:0005654">
    <property type="term" value="C:nucleoplasm"/>
    <property type="evidence" value="ECO:0007669"/>
    <property type="project" value="UniProtKB-SubCell"/>
</dbReference>
<protein>
    <recommendedName>
        <fullName evidence="9">U8 snoRNA-decapping enzyme</fullName>
        <ecNumber evidence="8">3.6.1.64</ecNumber>
    </recommendedName>
    <alternativeName>
        <fullName evidence="12">IDP phosphatase</fullName>
    </alternativeName>
    <alternativeName>
        <fullName evidence="10">Inosine diphosphate phosphatase</fullName>
    </alternativeName>
    <alternativeName>
        <fullName evidence="11">Nucleoside diphosphate-linked moiety X motif 16</fullName>
    </alternativeName>
    <alternativeName>
        <fullName evidence="13">m7GpppN-mRNA hydrolase</fullName>
    </alternativeName>
</protein>
<dbReference type="GO" id="GO:0016077">
    <property type="term" value="P:sno(s)RNA catabolic process"/>
    <property type="evidence" value="ECO:0007669"/>
    <property type="project" value="TreeGrafter"/>
</dbReference>
<evidence type="ECO:0000256" key="15">
    <source>
        <dbReference type="ARBA" id="ARBA00047875"/>
    </source>
</evidence>
<dbReference type="GO" id="GO:0140933">
    <property type="term" value="F:5'-(N(7)-methylguanosine 5'-triphospho)-[mRNA] hydrolase activity"/>
    <property type="evidence" value="ECO:0007669"/>
    <property type="project" value="UniProtKB-EC"/>
</dbReference>
<dbReference type="PROSITE" id="PS51462">
    <property type="entry name" value="NUDIX"/>
    <property type="match status" value="1"/>
</dbReference>
<reference evidence="18" key="2">
    <citation type="submission" date="2025-08" db="UniProtKB">
        <authorList>
            <consortium name="Ensembl"/>
        </authorList>
    </citation>
    <scope>IDENTIFICATION</scope>
</reference>
<dbReference type="AlphaFoldDB" id="A0A8C4XA26"/>
<dbReference type="GeneID" id="114660620"/>
<dbReference type="GO" id="GO:1990174">
    <property type="term" value="F:phosphodiesterase decapping endonuclease activity"/>
    <property type="evidence" value="ECO:0007669"/>
    <property type="project" value="TreeGrafter"/>
</dbReference>
<keyword evidence="19" id="KW-1185">Reference proteome</keyword>
<name>A0A8C4XA26_ERPCA</name>
<dbReference type="PANTHER" id="PTHR31699">
    <property type="entry name" value="NUDIX T16 FAMILY MEMBER"/>
    <property type="match status" value="1"/>
</dbReference>